<reference evidence="2 3" key="1">
    <citation type="journal article" date="2009" name="Int. J. Syst. Evol. Microbiol.">
        <title>Transfer of Teichococcus ludipueritiae and Muricoccus roseus to the genus Roseomonas, as Roseomonas ludipueritiae comb. nov. and Roseomonas rosea comb. nov., respectively, and emended description of the genus Roseomonas.</title>
        <authorList>
            <person name="Sanchez-Porro C."/>
            <person name="Gallego V."/>
            <person name="Busse H.J."/>
            <person name="Kampfer P."/>
            <person name="Ventosa A."/>
        </authorList>
    </citation>
    <scope>NUCLEOTIDE SEQUENCE [LARGE SCALE GENOMIC DNA]</scope>
    <source>
        <strain evidence="2 3">DSM 14915</strain>
    </source>
</reference>
<proteinExistence type="predicted"/>
<dbReference type="Proteomes" id="UP000603940">
    <property type="component" value="Unassembled WGS sequence"/>
</dbReference>
<keyword evidence="1" id="KW-0472">Membrane</keyword>
<keyword evidence="1" id="KW-0812">Transmembrane</keyword>
<sequence length="73" mass="8272">MEQIRFAAHYLALGMGYGFMCVGGLALFAAMAWWCLDQVATRIGWVRLFYRHSRTIMAAERARQTPTQSGEKA</sequence>
<comment type="caution">
    <text evidence="2">The sequence shown here is derived from an EMBL/GenBank/DDBJ whole genome shotgun (WGS) entry which is preliminary data.</text>
</comment>
<dbReference type="EMBL" id="JACTUZ010000019">
    <property type="protein sequence ID" value="MBC9176782.1"/>
    <property type="molecule type" value="Genomic_DNA"/>
</dbReference>
<evidence type="ECO:0000313" key="3">
    <source>
        <dbReference type="Proteomes" id="UP000603940"/>
    </source>
</evidence>
<dbReference type="RefSeq" id="WP_187777926.1">
    <property type="nucleotide sequence ID" value="NZ_JACTUZ010000019.1"/>
</dbReference>
<organism evidence="2 3">
    <name type="scientific">Pseudoroseomonas ludipueritiae</name>
    <dbReference type="NCBI Taxonomy" id="198093"/>
    <lineage>
        <taxon>Bacteria</taxon>
        <taxon>Pseudomonadati</taxon>
        <taxon>Pseudomonadota</taxon>
        <taxon>Alphaproteobacteria</taxon>
        <taxon>Acetobacterales</taxon>
        <taxon>Acetobacteraceae</taxon>
        <taxon>Pseudoroseomonas</taxon>
    </lineage>
</organism>
<evidence type="ECO:0008006" key="4">
    <source>
        <dbReference type="Google" id="ProtNLM"/>
    </source>
</evidence>
<name>A0ABR7R4U4_9PROT</name>
<accession>A0ABR7R4U4</accession>
<keyword evidence="1" id="KW-1133">Transmembrane helix</keyword>
<evidence type="ECO:0000313" key="2">
    <source>
        <dbReference type="EMBL" id="MBC9176782.1"/>
    </source>
</evidence>
<keyword evidence="3" id="KW-1185">Reference proteome</keyword>
<gene>
    <name evidence="2" type="ORF">IBL25_07470</name>
</gene>
<feature type="transmembrane region" description="Helical" evidence="1">
    <location>
        <begin position="12"/>
        <end position="34"/>
    </location>
</feature>
<protein>
    <recommendedName>
        <fullName evidence="4">Heme exporter protein D</fullName>
    </recommendedName>
</protein>
<evidence type="ECO:0000256" key="1">
    <source>
        <dbReference type="SAM" id="Phobius"/>
    </source>
</evidence>